<dbReference type="PROSITE" id="PS50076">
    <property type="entry name" value="DNAJ_2"/>
    <property type="match status" value="1"/>
</dbReference>
<feature type="region of interest" description="Disordered" evidence="6">
    <location>
        <begin position="98"/>
        <end position="122"/>
    </location>
</feature>
<dbReference type="InterPro" id="IPR036869">
    <property type="entry name" value="J_dom_sf"/>
</dbReference>
<dbReference type="AlphaFoldDB" id="A0A2P7Z442"/>
<dbReference type="SUPFAM" id="SSF54928">
    <property type="entry name" value="RNA-binding domain, RBD"/>
    <property type="match status" value="1"/>
</dbReference>
<feature type="region of interest" description="Disordered" evidence="6">
    <location>
        <begin position="139"/>
        <end position="181"/>
    </location>
</feature>
<evidence type="ECO:0000256" key="4">
    <source>
        <dbReference type="ARBA" id="ARBA00023186"/>
    </source>
</evidence>
<dbReference type="SMART" id="SM00271">
    <property type="entry name" value="DnaJ"/>
    <property type="match status" value="1"/>
</dbReference>
<dbReference type="SUPFAM" id="SSF46565">
    <property type="entry name" value="Chaperone J-domain"/>
    <property type="match status" value="1"/>
</dbReference>
<evidence type="ECO:0000313" key="8">
    <source>
        <dbReference type="EMBL" id="PSK42973.1"/>
    </source>
</evidence>
<dbReference type="Pfam" id="PF00226">
    <property type="entry name" value="DnaJ"/>
    <property type="match status" value="1"/>
</dbReference>
<dbReference type="GO" id="GO:0005737">
    <property type="term" value="C:cytoplasm"/>
    <property type="evidence" value="ECO:0007669"/>
    <property type="project" value="UniProtKB-SubCell"/>
</dbReference>
<dbReference type="InterPro" id="IPR052094">
    <property type="entry name" value="Pre-mRNA-splicing_ERAD"/>
</dbReference>
<accession>A0A2P7Z442</accession>
<dbReference type="Gene3D" id="3.30.70.330">
    <property type="match status" value="1"/>
</dbReference>
<keyword evidence="9" id="KW-1185">Reference proteome</keyword>
<feature type="region of interest" description="Disordered" evidence="6">
    <location>
        <begin position="271"/>
        <end position="413"/>
    </location>
</feature>
<keyword evidence="4" id="KW-0143">Chaperone</keyword>
<feature type="compositionally biased region" description="Polar residues" evidence="6">
    <location>
        <begin position="271"/>
        <end position="280"/>
    </location>
</feature>
<feature type="compositionally biased region" description="Basic and acidic residues" evidence="6">
    <location>
        <begin position="139"/>
        <end position="150"/>
    </location>
</feature>
<dbReference type="PROSITE" id="PS00636">
    <property type="entry name" value="DNAJ_1"/>
    <property type="match status" value="1"/>
</dbReference>
<feature type="compositionally biased region" description="Polar residues" evidence="6">
    <location>
        <begin position="372"/>
        <end position="384"/>
    </location>
</feature>
<gene>
    <name evidence="8" type="ORF">B9Z65_6927</name>
</gene>
<evidence type="ECO:0000256" key="6">
    <source>
        <dbReference type="SAM" id="MobiDB-lite"/>
    </source>
</evidence>
<feature type="compositionally biased region" description="Basic and acidic residues" evidence="6">
    <location>
        <begin position="98"/>
        <end position="116"/>
    </location>
</feature>
<dbReference type="PRINTS" id="PR00625">
    <property type="entry name" value="JDOMAIN"/>
</dbReference>
<evidence type="ECO:0000259" key="7">
    <source>
        <dbReference type="PROSITE" id="PS50076"/>
    </source>
</evidence>
<dbReference type="PANTHER" id="PTHR44313">
    <property type="entry name" value="DNAJ HOMOLOG SUBFAMILY C MEMBER 17"/>
    <property type="match status" value="1"/>
</dbReference>
<dbReference type="InterPro" id="IPR001623">
    <property type="entry name" value="DnaJ_domain"/>
</dbReference>
<dbReference type="InterPro" id="IPR035979">
    <property type="entry name" value="RBD_domain_sf"/>
</dbReference>
<protein>
    <submittedName>
        <fullName evidence="8">Pre-mRNA-splicing factor cwf23</fullName>
    </submittedName>
</protein>
<feature type="compositionally biased region" description="Polar residues" evidence="6">
    <location>
        <begin position="307"/>
        <end position="318"/>
    </location>
</feature>
<keyword evidence="5" id="KW-0539">Nucleus</keyword>
<dbReference type="GO" id="GO:0000390">
    <property type="term" value="P:spliceosomal complex disassembly"/>
    <property type="evidence" value="ECO:0007669"/>
    <property type="project" value="TreeGrafter"/>
</dbReference>
<comment type="caution">
    <text evidence="8">The sequence shown here is derived from an EMBL/GenBank/DDBJ whole genome shotgun (WGS) entry which is preliminary data.</text>
</comment>
<dbReference type="EMBL" id="NHZQ01000331">
    <property type="protein sequence ID" value="PSK42973.1"/>
    <property type="molecule type" value="Genomic_DNA"/>
</dbReference>
<comment type="subcellular location">
    <subcellularLocation>
        <location evidence="2">Cytoplasm</location>
    </subcellularLocation>
    <subcellularLocation>
        <location evidence="1">Nucleus</location>
    </subcellularLocation>
</comment>
<dbReference type="GO" id="GO:0005681">
    <property type="term" value="C:spliceosomal complex"/>
    <property type="evidence" value="ECO:0007669"/>
    <property type="project" value="TreeGrafter"/>
</dbReference>
<dbReference type="STRING" id="40998.A0A2P7Z442"/>
<reference evidence="8 9" key="1">
    <citation type="submission" date="2017-05" db="EMBL/GenBank/DDBJ databases">
        <title>Draft genome sequence of Elsinoe australis.</title>
        <authorList>
            <person name="Cheng Q."/>
        </authorList>
    </citation>
    <scope>NUCLEOTIDE SEQUENCE [LARGE SCALE GENOMIC DNA]</scope>
    <source>
        <strain evidence="8 9">NL1</strain>
    </source>
</reference>
<feature type="domain" description="J" evidence="7">
    <location>
        <begin position="15"/>
        <end position="80"/>
    </location>
</feature>
<evidence type="ECO:0000256" key="3">
    <source>
        <dbReference type="ARBA" id="ARBA00022490"/>
    </source>
</evidence>
<feature type="compositionally biased region" description="Basic and acidic residues" evidence="6">
    <location>
        <begin position="386"/>
        <end position="413"/>
    </location>
</feature>
<sequence length="413" mass="46307">MPSDDLETHARSSQDYYALLEVAEGATETEIRKAYRRTALKYHPDKNAGDTAAVEKFHILQIAYDVLSDAAAKAIYDSGRQARREKGLRERAFSDRRKRMKEDLERRESGFKRMREEDDEEDRLQAEIRRLQADGARRRYERMEKMRKQQEEEEAKPDENGNADVEMSNGTNGHTEPAGISEMDRAIRVRWSRDGDGEELGKEGLTELVSRFGEIDMVVVLKDKAKSKKGSDGRGKRILGNATVVYKSIASAHAAVEDSGKSIAPNLQSLESVSWANNEEPQVIRDLRMRSNGSPNPATPKFGTPVGNGTSEVASPQPSKEDITKIRLRMAAQRRRQEADGGEGGGLRKVPSFASFKGVSTPQKATRFPMSAANTPSAIASPSLDQARKDRVREEERKRLEEEIRQEEETSRA</sequence>
<dbReference type="OrthoDB" id="376357at2759"/>
<proteinExistence type="predicted"/>
<dbReference type="InterPro" id="IPR018253">
    <property type="entry name" value="DnaJ_domain_CS"/>
</dbReference>
<dbReference type="Gene3D" id="1.10.287.110">
    <property type="entry name" value="DnaJ domain"/>
    <property type="match status" value="1"/>
</dbReference>
<evidence type="ECO:0000256" key="1">
    <source>
        <dbReference type="ARBA" id="ARBA00004123"/>
    </source>
</evidence>
<evidence type="ECO:0000256" key="5">
    <source>
        <dbReference type="ARBA" id="ARBA00023242"/>
    </source>
</evidence>
<dbReference type="CDD" id="cd06257">
    <property type="entry name" value="DnaJ"/>
    <property type="match status" value="1"/>
</dbReference>
<dbReference type="PANTHER" id="PTHR44313:SF1">
    <property type="entry name" value="DNAJ HOMOLOG SUBFAMILY C MEMBER 17"/>
    <property type="match status" value="1"/>
</dbReference>
<dbReference type="GO" id="GO:0003676">
    <property type="term" value="F:nucleic acid binding"/>
    <property type="evidence" value="ECO:0007669"/>
    <property type="project" value="InterPro"/>
</dbReference>
<name>A0A2P7Z442_9PEZI</name>
<evidence type="ECO:0000313" key="9">
    <source>
        <dbReference type="Proteomes" id="UP000243723"/>
    </source>
</evidence>
<organism evidence="8 9">
    <name type="scientific">Elsinoe australis</name>
    <dbReference type="NCBI Taxonomy" id="40998"/>
    <lineage>
        <taxon>Eukaryota</taxon>
        <taxon>Fungi</taxon>
        <taxon>Dikarya</taxon>
        <taxon>Ascomycota</taxon>
        <taxon>Pezizomycotina</taxon>
        <taxon>Dothideomycetes</taxon>
        <taxon>Dothideomycetidae</taxon>
        <taxon>Myriangiales</taxon>
        <taxon>Elsinoaceae</taxon>
        <taxon>Elsinoe</taxon>
    </lineage>
</organism>
<evidence type="ECO:0000256" key="2">
    <source>
        <dbReference type="ARBA" id="ARBA00004496"/>
    </source>
</evidence>
<dbReference type="Proteomes" id="UP000243723">
    <property type="component" value="Unassembled WGS sequence"/>
</dbReference>
<keyword evidence="3" id="KW-0963">Cytoplasm</keyword>
<dbReference type="InterPro" id="IPR012677">
    <property type="entry name" value="Nucleotide-bd_a/b_plait_sf"/>
</dbReference>